<dbReference type="Proteomes" id="UP000824087">
    <property type="component" value="Unassembled WGS sequence"/>
</dbReference>
<name>A0A9D1HV82_9BACT</name>
<dbReference type="PROSITE" id="PS51257">
    <property type="entry name" value="PROKAR_LIPOPROTEIN"/>
    <property type="match status" value="1"/>
</dbReference>
<gene>
    <name evidence="2" type="ORF">IAD49_06265</name>
</gene>
<dbReference type="AlphaFoldDB" id="A0A9D1HV82"/>
<feature type="chain" id="PRO_5038606422" description="Lipoprotein" evidence="1">
    <location>
        <begin position="23"/>
        <end position="144"/>
    </location>
</feature>
<evidence type="ECO:0008006" key="4">
    <source>
        <dbReference type="Google" id="ProtNLM"/>
    </source>
</evidence>
<dbReference type="EMBL" id="DVML01000035">
    <property type="protein sequence ID" value="HIU23171.1"/>
    <property type="molecule type" value="Genomic_DNA"/>
</dbReference>
<reference evidence="2" key="1">
    <citation type="submission" date="2020-10" db="EMBL/GenBank/DDBJ databases">
        <authorList>
            <person name="Gilroy R."/>
        </authorList>
    </citation>
    <scope>NUCLEOTIDE SEQUENCE</scope>
    <source>
        <strain evidence="2">CHK197-8231</strain>
    </source>
</reference>
<proteinExistence type="predicted"/>
<evidence type="ECO:0000256" key="1">
    <source>
        <dbReference type="SAM" id="SignalP"/>
    </source>
</evidence>
<reference evidence="2" key="2">
    <citation type="journal article" date="2021" name="PeerJ">
        <title>Extensive microbial diversity within the chicken gut microbiome revealed by metagenomics and culture.</title>
        <authorList>
            <person name="Gilroy R."/>
            <person name="Ravi A."/>
            <person name="Getino M."/>
            <person name="Pursley I."/>
            <person name="Horton D.L."/>
            <person name="Alikhan N.F."/>
            <person name="Baker D."/>
            <person name="Gharbi K."/>
            <person name="Hall N."/>
            <person name="Watson M."/>
            <person name="Adriaenssens E.M."/>
            <person name="Foster-Nyarko E."/>
            <person name="Jarju S."/>
            <person name="Secka A."/>
            <person name="Antonio M."/>
            <person name="Oren A."/>
            <person name="Chaudhuri R.R."/>
            <person name="La Ragione R."/>
            <person name="Hildebrand F."/>
            <person name="Pallen M.J."/>
        </authorList>
    </citation>
    <scope>NUCLEOTIDE SEQUENCE</scope>
    <source>
        <strain evidence="2">CHK197-8231</strain>
    </source>
</reference>
<evidence type="ECO:0000313" key="2">
    <source>
        <dbReference type="EMBL" id="HIU23171.1"/>
    </source>
</evidence>
<evidence type="ECO:0000313" key="3">
    <source>
        <dbReference type="Proteomes" id="UP000824087"/>
    </source>
</evidence>
<keyword evidence="1" id="KW-0732">Signal</keyword>
<sequence>MKSKKLLAVAVALSTTMMGCQAESNKEKTVDQQESSSFVIEGGVAQEGETKRFDVGKHMFFIRYAPVDSYKDVGGSIEIPEGYEVFDVENVAEFKGMTVAYDVWYQNTVPVEVTAVYNESIQGYDYSQFGTPIELEKQKVYQKS</sequence>
<protein>
    <recommendedName>
        <fullName evidence="4">Lipoprotein</fullName>
    </recommendedName>
</protein>
<feature type="signal peptide" evidence="1">
    <location>
        <begin position="1"/>
        <end position="22"/>
    </location>
</feature>
<accession>A0A9D1HV82</accession>
<organism evidence="2 3">
    <name type="scientific">Candidatus Fimihabitans intestinipullorum</name>
    <dbReference type="NCBI Taxonomy" id="2840820"/>
    <lineage>
        <taxon>Bacteria</taxon>
        <taxon>Bacillati</taxon>
        <taxon>Mycoplasmatota</taxon>
        <taxon>Mycoplasmatota incertae sedis</taxon>
        <taxon>Candidatus Fimihabitans</taxon>
    </lineage>
</organism>
<comment type="caution">
    <text evidence="2">The sequence shown here is derived from an EMBL/GenBank/DDBJ whole genome shotgun (WGS) entry which is preliminary data.</text>
</comment>